<dbReference type="PANTHER" id="PTHR37507:SF2">
    <property type="entry name" value="SPORULATION PROTEIN YDCC"/>
    <property type="match status" value="1"/>
</dbReference>
<dbReference type="SUPFAM" id="SSF89392">
    <property type="entry name" value="Prokaryotic lipoproteins and lipoprotein localization factors"/>
    <property type="match status" value="1"/>
</dbReference>
<name>J1L2X4_9EURY</name>
<gene>
    <name evidence="1" type="ORF">Metli_1466</name>
</gene>
<dbReference type="STRING" id="28892.Metli_1466"/>
<dbReference type="RefSeq" id="WP_004039175.1">
    <property type="nucleotide sequence ID" value="NZ_CM001555.1"/>
</dbReference>
<dbReference type="HOGENOM" id="CLU_800800_0_0_2"/>
<protein>
    <recommendedName>
        <fullName evidence="3">DUF4367 domain-containing protein</fullName>
    </recommendedName>
</protein>
<dbReference type="PANTHER" id="PTHR37507">
    <property type="entry name" value="SPORULATION PROTEIN YDCC"/>
    <property type="match status" value="1"/>
</dbReference>
<dbReference type="InterPro" id="IPR052944">
    <property type="entry name" value="Sporulation_related"/>
</dbReference>
<evidence type="ECO:0000313" key="2">
    <source>
        <dbReference type="Proteomes" id="UP000005095"/>
    </source>
</evidence>
<accession>J1L2X4</accession>
<dbReference type="EMBL" id="CM001555">
    <property type="protein sequence ID" value="EJG07417.1"/>
    <property type="molecule type" value="Genomic_DNA"/>
</dbReference>
<reference evidence="1 2" key="1">
    <citation type="submission" date="2011-08" db="EMBL/GenBank/DDBJ databases">
        <title>The complete genome of Methanofollis liminatans DSM 4140.</title>
        <authorList>
            <consortium name="US DOE Joint Genome Institute (JGI-PGF)"/>
            <person name="Lucas S."/>
            <person name="Han J."/>
            <person name="Lapidus A."/>
            <person name="Bruce D."/>
            <person name="Goodwin L."/>
            <person name="Pitluck S."/>
            <person name="Peters L."/>
            <person name="Kyrpides N."/>
            <person name="Mavromatis K."/>
            <person name="Ivanova N."/>
            <person name="Mikhailova N."/>
            <person name="Lu M."/>
            <person name="Detter J.C."/>
            <person name="Tapia R."/>
            <person name="Han C."/>
            <person name="Land M."/>
            <person name="Hauser L."/>
            <person name="Markowitz V."/>
            <person name="Cheng J.-F."/>
            <person name="Hugenholtz P."/>
            <person name="Woyke T."/>
            <person name="Wu D."/>
            <person name="Spring S."/>
            <person name="Schuler E."/>
            <person name="Brambilla E."/>
            <person name="Klenk H.-P."/>
            <person name="Eisen J.A."/>
        </authorList>
    </citation>
    <scope>NUCLEOTIDE SEQUENCE [LARGE SCALE GENOMIC DNA]</scope>
    <source>
        <strain evidence="1 2">DSM 4140</strain>
    </source>
</reference>
<dbReference type="InterPro" id="IPR029046">
    <property type="entry name" value="LolA/LolB/LppX"/>
</dbReference>
<proteinExistence type="predicted"/>
<dbReference type="OrthoDB" id="137725at2157"/>
<organism evidence="1 2">
    <name type="scientific">Methanofollis liminatans DSM 4140</name>
    <dbReference type="NCBI Taxonomy" id="28892"/>
    <lineage>
        <taxon>Archaea</taxon>
        <taxon>Methanobacteriati</taxon>
        <taxon>Methanobacteriota</taxon>
        <taxon>Stenosarchaea group</taxon>
        <taxon>Methanomicrobia</taxon>
        <taxon>Methanomicrobiales</taxon>
        <taxon>Methanomicrobiaceae</taxon>
        <taxon>Methanofollis</taxon>
    </lineage>
</organism>
<dbReference type="Proteomes" id="UP000005095">
    <property type="component" value="Chromosome"/>
</dbReference>
<dbReference type="AlphaFoldDB" id="J1L2X4"/>
<dbReference type="Gene3D" id="2.50.20.10">
    <property type="entry name" value="Lipoprotein localisation LolA/LolB/LppX"/>
    <property type="match status" value="1"/>
</dbReference>
<sequence length="346" mass="36780">MSVRTVFTFCVLACAVLCAGCTDAGERYGSTGTSCAVAVPSNWSAGVTVFMDGEETAFLITAADDGRYLAEFSNGTIVSDDGRRHWTYYPAGGRAEVVPSMYAGAVWNGAGRSVRAMLYALDLLQESLLDGNVTCTRTDGRIEIAGDGILGFAPTRMHDAVERIALSVDPKRGEIEGLTLLDPAGRGVMAVTFEDFTEVVLPADAFSFAPPEGTAITLMRTYAVTPIHAATLEAAERCFDVPLPHLPGEYAFIGGSCLPAFSTIMVYQKNGTTFSITVRPADLPDSNPPEGQAQRLLVNGLEGAYYGGTDTNALIWTENTTAFRIEGLADKEEMMLVAASFGTSGR</sequence>
<evidence type="ECO:0000313" key="1">
    <source>
        <dbReference type="EMBL" id="EJG07417.1"/>
    </source>
</evidence>
<keyword evidence="2" id="KW-1185">Reference proteome</keyword>
<evidence type="ECO:0008006" key="3">
    <source>
        <dbReference type="Google" id="ProtNLM"/>
    </source>
</evidence>